<proteinExistence type="predicted"/>
<gene>
    <name evidence="1" type="ORF">H8M03_08200</name>
</gene>
<protein>
    <submittedName>
        <fullName evidence="1">Uncharacterized protein</fullName>
    </submittedName>
</protein>
<reference evidence="1 2" key="1">
    <citation type="submission" date="2020-08" db="EMBL/GenBank/DDBJ databases">
        <title>Sphingomonas sp. sand1-3 16S ribosomal RNA gene Genome sequencing and assembly.</title>
        <authorList>
            <person name="Kang M."/>
        </authorList>
    </citation>
    <scope>NUCLEOTIDE SEQUENCE [LARGE SCALE GENOMIC DNA]</scope>
    <source>
        <strain evidence="2">sand1-3</strain>
    </source>
</reference>
<dbReference type="AlphaFoldDB" id="A0A7G9L065"/>
<dbReference type="Proteomes" id="UP000515861">
    <property type="component" value="Chromosome"/>
</dbReference>
<dbReference type="EMBL" id="CP060697">
    <property type="protein sequence ID" value="QNM82014.1"/>
    <property type="molecule type" value="Genomic_DNA"/>
</dbReference>
<dbReference type="RefSeq" id="WP_187478970.1">
    <property type="nucleotide sequence ID" value="NZ_CP060697.1"/>
</dbReference>
<accession>A0A7G9L065</accession>
<organism evidence="1 2">
    <name type="scientific">Sphingomonas sabuli</name>
    <dbReference type="NCBI Taxonomy" id="2764186"/>
    <lineage>
        <taxon>Bacteria</taxon>
        <taxon>Pseudomonadati</taxon>
        <taxon>Pseudomonadota</taxon>
        <taxon>Alphaproteobacteria</taxon>
        <taxon>Sphingomonadales</taxon>
        <taxon>Sphingomonadaceae</taxon>
        <taxon>Sphingomonas</taxon>
    </lineage>
</organism>
<keyword evidence="2" id="KW-1185">Reference proteome</keyword>
<dbReference type="KEGG" id="ssau:H8M03_08200"/>
<evidence type="ECO:0000313" key="2">
    <source>
        <dbReference type="Proteomes" id="UP000515861"/>
    </source>
</evidence>
<evidence type="ECO:0000313" key="1">
    <source>
        <dbReference type="EMBL" id="QNM82014.1"/>
    </source>
</evidence>
<name>A0A7G9L065_9SPHN</name>
<sequence>MVPTRLDPAMRAQVLAIASAAERQLGLAECQIAIVVHASESGVYELAIACDRHPELIRAMRRAFPRRTDGRLRATIGPFGDLNLVNVTAADVASATGRLG</sequence>